<evidence type="ECO:0000313" key="3">
    <source>
        <dbReference type="EMBL" id="CAI5441209.1"/>
    </source>
</evidence>
<dbReference type="AlphaFoldDB" id="A0A9P1I9N7"/>
<protein>
    <submittedName>
        <fullName evidence="3">Uncharacterized protein</fullName>
    </submittedName>
</protein>
<reference evidence="3" key="1">
    <citation type="submission" date="2022-11" db="EMBL/GenBank/DDBJ databases">
        <authorList>
            <person name="Kikuchi T."/>
        </authorList>
    </citation>
    <scope>NUCLEOTIDE SEQUENCE</scope>
    <source>
        <strain evidence="3">PS1010</strain>
    </source>
</reference>
<feature type="transmembrane region" description="Helical" evidence="2">
    <location>
        <begin position="475"/>
        <end position="496"/>
    </location>
</feature>
<feature type="transmembrane region" description="Helical" evidence="2">
    <location>
        <begin position="402"/>
        <end position="423"/>
    </location>
</feature>
<evidence type="ECO:0000256" key="2">
    <source>
        <dbReference type="SAM" id="Phobius"/>
    </source>
</evidence>
<feature type="transmembrane region" description="Helical" evidence="2">
    <location>
        <begin position="46"/>
        <end position="71"/>
    </location>
</feature>
<evidence type="ECO:0000313" key="4">
    <source>
        <dbReference type="Proteomes" id="UP001152747"/>
    </source>
</evidence>
<gene>
    <name evidence="3" type="ORF">CAMP_LOCUS3846</name>
</gene>
<comment type="caution">
    <text evidence="3">The sequence shown here is derived from an EMBL/GenBank/DDBJ whole genome shotgun (WGS) entry which is preliminary data.</text>
</comment>
<keyword evidence="4" id="KW-1185">Reference proteome</keyword>
<keyword evidence="2" id="KW-0472">Membrane</keyword>
<feature type="transmembrane region" description="Helical" evidence="2">
    <location>
        <begin position="92"/>
        <end position="115"/>
    </location>
</feature>
<keyword evidence="2" id="KW-1133">Transmembrane helix</keyword>
<dbReference type="Proteomes" id="UP001152747">
    <property type="component" value="Unassembled WGS sequence"/>
</dbReference>
<evidence type="ECO:0000256" key="1">
    <source>
        <dbReference type="SAM" id="MobiDB-lite"/>
    </source>
</evidence>
<feature type="transmembrane region" description="Helical" evidence="2">
    <location>
        <begin position="356"/>
        <end position="381"/>
    </location>
</feature>
<name>A0A9P1I9N7_9PELO</name>
<feature type="compositionally biased region" description="Acidic residues" evidence="1">
    <location>
        <begin position="253"/>
        <end position="279"/>
    </location>
</feature>
<feature type="compositionally biased region" description="Basic and acidic residues" evidence="1">
    <location>
        <begin position="227"/>
        <end position="240"/>
    </location>
</feature>
<proteinExistence type="predicted"/>
<sequence length="545" mass="62212">MATYLVNALTFQHDHEVAEKLLTHFWKSQNLLDIDLVREHISSQPILAASLFFLVFSSIALFVFSAIFLFCRFRGFCGAQKYQEYPTNSNNYALHLMLFFLSWIIVTSASVYFVLAGSGFWSEKLDAKKPIPYFINSSSSLRFSRGVSEIFANPDYHGDFENISEEEDDMSTTTLPSNLKRVWISRKFHRHRIEIPMRPDAEISFLGNSDKFVIKKSSTTTTSTTTKKPEVEKKLEEKPRYQMSTFVKNLEEPINDSESESELESESEPETTTEAEYESSEDLIIDGRSMATESASTDQSIELTTKDYSQIEWRKVETTTKKVLEFSKILPTEPTQQFQNLHSRLLIFVCRLTFCFISLLLAFIILPAFFFIVAGTGCYIYSDHPMNRSSISNTIGQIVSTYCSILLLGSPTILIFSSFALVYTHSHETLCAAVQLQNQQTMGIVDTSSQTDLIEAYRLNSAQCSRSLAPVQSLLLSSLLLSISILPCVFSMFKLVKYYYRANSEFYWNAADNYAGRRFSKQEFPHFQTATLYPDEESYAVYGQI</sequence>
<dbReference type="OrthoDB" id="5820472at2759"/>
<keyword evidence="2" id="KW-0812">Transmembrane</keyword>
<accession>A0A9P1I9N7</accession>
<feature type="region of interest" description="Disordered" evidence="1">
    <location>
        <begin position="218"/>
        <end position="279"/>
    </location>
</feature>
<organism evidence="3 4">
    <name type="scientific">Caenorhabditis angaria</name>
    <dbReference type="NCBI Taxonomy" id="860376"/>
    <lineage>
        <taxon>Eukaryota</taxon>
        <taxon>Metazoa</taxon>
        <taxon>Ecdysozoa</taxon>
        <taxon>Nematoda</taxon>
        <taxon>Chromadorea</taxon>
        <taxon>Rhabditida</taxon>
        <taxon>Rhabditina</taxon>
        <taxon>Rhabditomorpha</taxon>
        <taxon>Rhabditoidea</taxon>
        <taxon>Rhabditidae</taxon>
        <taxon>Peloderinae</taxon>
        <taxon>Caenorhabditis</taxon>
    </lineage>
</organism>
<dbReference type="EMBL" id="CANHGI010000002">
    <property type="protein sequence ID" value="CAI5441209.1"/>
    <property type="molecule type" value="Genomic_DNA"/>
</dbReference>